<evidence type="ECO:0000313" key="2">
    <source>
        <dbReference type="Proteomes" id="UP000011835"/>
    </source>
</evidence>
<protein>
    <submittedName>
        <fullName evidence="1">Uncharacterized protein</fullName>
    </submittedName>
</protein>
<dbReference type="HOGENOM" id="CLU_3305536_0_0_11"/>
<organism evidence="1 2">
    <name type="scientific">Bifidobacterium thermophilum RBL67</name>
    <dbReference type="NCBI Taxonomy" id="1254439"/>
    <lineage>
        <taxon>Bacteria</taxon>
        <taxon>Bacillati</taxon>
        <taxon>Actinomycetota</taxon>
        <taxon>Actinomycetes</taxon>
        <taxon>Bifidobacteriales</taxon>
        <taxon>Bifidobacteriaceae</taxon>
        <taxon>Bifidobacterium</taxon>
    </lineage>
</organism>
<dbReference type="KEGG" id="btp:D805_0643"/>
<dbReference type="PATRIC" id="fig|1254439.12.peg.642"/>
<evidence type="ECO:0000313" key="1">
    <source>
        <dbReference type="EMBL" id="AGH40910.1"/>
    </source>
</evidence>
<dbReference type="Proteomes" id="UP000011835">
    <property type="component" value="Chromosome"/>
</dbReference>
<reference evidence="1 2" key="1">
    <citation type="journal article" date="2013" name="Genome Announc.">
        <title>Complete Genome Sequence of the Probiotic Bifidobacterium thermophilum Strain RBL67.</title>
        <authorList>
            <person name="Jans C."/>
            <person name="Lacroix C."/>
            <person name="Follador R."/>
            <person name="Stevens M.J."/>
        </authorList>
    </citation>
    <scope>NUCLEOTIDE SEQUENCE [LARGE SCALE GENOMIC DNA]</scope>
    <source>
        <strain evidence="1 2">RBL67</strain>
    </source>
</reference>
<dbReference type="EMBL" id="CP004346">
    <property type="protein sequence ID" value="AGH40910.1"/>
    <property type="molecule type" value="Genomic_DNA"/>
</dbReference>
<keyword evidence="2" id="KW-1185">Reference proteome</keyword>
<dbReference type="AlphaFoldDB" id="M4RBS9"/>
<proteinExistence type="predicted"/>
<accession>M4RBS9</accession>
<gene>
    <name evidence="1" type="ORF">D805_0643</name>
</gene>
<name>M4RBS9_9BIFI</name>
<sequence>MRPYRREHIKMQPVTRLTVRTGAATPEHCTPICGYLRYL</sequence>